<dbReference type="OrthoDB" id="1046782at2759"/>
<dbReference type="Gene3D" id="3.20.20.190">
    <property type="entry name" value="Phosphatidylinositol (PI) phosphodiesterase"/>
    <property type="match status" value="1"/>
</dbReference>
<organism evidence="1 2">
    <name type="scientific">Periconia macrospinosa</name>
    <dbReference type="NCBI Taxonomy" id="97972"/>
    <lineage>
        <taxon>Eukaryota</taxon>
        <taxon>Fungi</taxon>
        <taxon>Dikarya</taxon>
        <taxon>Ascomycota</taxon>
        <taxon>Pezizomycotina</taxon>
        <taxon>Dothideomycetes</taxon>
        <taxon>Pleosporomycetidae</taxon>
        <taxon>Pleosporales</taxon>
        <taxon>Massarineae</taxon>
        <taxon>Periconiaceae</taxon>
        <taxon>Periconia</taxon>
    </lineage>
</organism>
<dbReference type="InterPro" id="IPR017946">
    <property type="entry name" value="PLC-like_Pdiesterase_TIM-brl"/>
</dbReference>
<accession>A0A2V1DLM1</accession>
<dbReference type="STRING" id="97972.A0A2V1DLM1"/>
<dbReference type="AlphaFoldDB" id="A0A2V1DLM1"/>
<reference evidence="1 2" key="1">
    <citation type="journal article" date="2018" name="Sci. Rep.">
        <title>Comparative genomics provides insights into the lifestyle and reveals functional heterogeneity of dark septate endophytic fungi.</title>
        <authorList>
            <person name="Knapp D.G."/>
            <person name="Nemeth J.B."/>
            <person name="Barry K."/>
            <person name="Hainaut M."/>
            <person name="Henrissat B."/>
            <person name="Johnson J."/>
            <person name="Kuo A."/>
            <person name="Lim J.H.P."/>
            <person name="Lipzen A."/>
            <person name="Nolan M."/>
            <person name="Ohm R.A."/>
            <person name="Tamas L."/>
            <person name="Grigoriev I.V."/>
            <person name="Spatafora J.W."/>
            <person name="Nagy L.G."/>
            <person name="Kovacs G.M."/>
        </authorList>
    </citation>
    <scope>NUCLEOTIDE SEQUENCE [LARGE SCALE GENOMIC DNA]</scope>
    <source>
        <strain evidence="1 2">DSE2036</strain>
    </source>
</reference>
<keyword evidence="2" id="KW-1185">Reference proteome</keyword>
<dbReference type="EMBL" id="KZ805399">
    <property type="protein sequence ID" value="PVH99107.1"/>
    <property type="molecule type" value="Genomic_DNA"/>
</dbReference>
<dbReference type="PANTHER" id="PTHR13593:SF143">
    <property type="entry name" value="PHOSPHATIDYLINOSITOL-SPECIFIC PHOSPHOLIPASE C X DOMAIN-CONTAINING PROTEIN"/>
    <property type="match status" value="1"/>
</dbReference>
<dbReference type="SUPFAM" id="SSF51695">
    <property type="entry name" value="PLC-like phosphodiesterases"/>
    <property type="match status" value="1"/>
</dbReference>
<sequence>MGIGGFLTLVNGSPNDWTVSSAPSYQMDQWKWPTVKANTAERVYVEWGTTGNQRDDAGEAYYKIGGGGEFAVRGKKPDDFMLTITLDNHATKQSPKGSKIDLGFRHDESVDWIMSTDEAGAWWSNSGDLTDWMHQSLGSIGNRTLKQICMPGSHDAGMSEFDPGTVGATFQNSQTQVLNIYDQLVAGSRYFDLRPVISNGEWKAGHYSALGDKIWLGGNGLKIADVVKQVNDFTAKYKELVIINLSHTLDTDHDYKELNQDQWNKLFDLLKGINKRYTIKSPGKTDLSNKVLDDFIGNDASVLIISQLNSGINLGAYADQGFYNQDNLPFYDSYSESNDANKMRDDQLKKLKDERNLVADSGKRKDKFHIFSWTLTQQAEDVLNPEKAILNMATDVYDGLFVEAFNAFTPESFPNVLYIDAVGVRDKPITFPYDKVKSVGKNYDIRSLAIAINNSKAGRNGYITKSKK</sequence>
<name>A0A2V1DLM1_9PLEO</name>
<evidence type="ECO:0000313" key="2">
    <source>
        <dbReference type="Proteomes" id="UP000244855"/>
    </source>
</evidence>
<dbReference type="GO" id="GO:0006629">
    <property type="term" value="P:lipid metabolic process"/>
    <property type="evidence" value="ECO:0007669"/>
    <property type="project" value="InterPro"/>
</dbReference>
<protein>
    <submittedName>
        <fullName evidence="1">PLC-like phosphodiesterase</fullName>
    </submittedName>
</protein>
<evidence type="ECO:0000313" key="1">
    <source>
        <dbReference type="EMBL" id="PVH99107.1"/>
    </source>
</evidence>
<gene>
    <name evidence="1" type="ORF">DM02DRAFT_643202</name>
</gene>
<dbReference type="InterPro" id="IPR051057">
    <property type="entry name" value="PI-PLC_domain"/>
</dbReference>
<proteinExistence type="predicted"/>
<dbReference type="PANTHER" id="PTHR13593">
    <property type="match status" value="1"/>
</dbReference>
<dbReference type="Proteomes" id="UP000244855">
    <property type="component" value="Unassembled WGS sequence"/>
</dbReference>
<dbReference type="GO" id="GO:0008081">
    <property type="term" value="F:phosphoric diester hydrolase activity"/>
    <property type="evidence" value="ECO:0007669"/>
    <property type="project" value="InterPro"/>
</dbReference>